<evidence type="ECO:0000313" key="2">
    <source>
        <dbReference type="EMBL" id="WIA20289.1"/>
    </source>
</evidence>
<evidence type="ECO:0000256" key="1">
    <source>
        <dbReference type="SAM" id="MobiDB-lite"/>
    </source>
</evidence>
<dbReference type="EMBL" id="CP126218">
    <property type="protein sequence ID" value="WIA20289.1"/>
    <property type="molecule type" value="Genomic_DNA"/>
</dbReference>
<feature type="region of interest" description="Disordered" evidence="1">
    <location>
        <begin position="63"/>
        <end position="98"/>
    </location>
</feature>
<dbReference type="Proteomes" id="UP001244341">
    <property type="component" value="Chromosome 11b"/>
</dbReference>
<gene>
    <name evidence="2" type="ORF">OEZ85_006121</name>
</gene>
<evidence type="ECO:0000313" key="3">
    <source>
        <dbReference type="Proteomes" id="UP001244341"/>
    </source>
</evidence>
<keyword evidence="3" id="KW-1185">Reference proteome</keyword>
<reference evidence="2 3" key="1">
    <citation type="submission" date="2023-05" db="EMBL/GenBank/DDBJ databases">
        <title>A 100% complete, gapless, phased diploid assembly of the Scenedesmus obliquus UTEX 3031 genome.</title>
        <authorList>
            <person name="Biondi T.C."/>
            <person name="Hanschen E.R."/>
            <person name="Kwon T."/>
            <person name="Eng W."/>
            <person name="Kruse C.P.S."/>
            <person name="Koehler S.I."/>
            <person name="Kunde Y."/>
            <person name="Gleasner C.D."/>
            <person name="You Mak K.T."/>
            <person name="Polle J."/>
            <person name="Hovde B.T."/>
            <person name="Starkenburg S.R."/>
        </authorList>
    </citation>
    <scope>NUCLEOTIDE SEQUENCE [LARGE SCALE GENOMIC DNA]</scope>
    <source>
        <strain evidence="2 3">DOE0152z</strain>
    </source>
</reference>
<sequence>MLSSESSVHRILAAAAPSCVGHEDDAPADAESCCGEPMEDTNSRLADLDADFGIAQADCQDTLQAGEQQQHDQQQRQPQQHWYLQQHQQHHSSSQGACSSGGHSSGGCCSTGTAHMGDDFECMASEDVSMLLEDTAEYPGGIEAALADWAGACSSQLQAASCTAAAAAEPFLQQQPHQQAMQQMREQQPAATMPSLASLLVSPTPPPDLATSLLPCCQWGAFENDPVGDVLAGKAPVPETSCCSSGGLTDCLMGCWA</sequence>
<accession>A0ABY8UFM7</accession>
<feature type="compositionally biased region" description="Low complexity" evidence="1">
    <location>
        <begin position="75"/>
        <end position="98"/>
    </location>
</feature>
<proteinExistence type="predicted"/>
<protein>
    <submittedName>
        <fullName evidence="2">Uncharacterized protein</fullName>
    </submittedName>
</protein>
<name>A0ABY8UFM7_TETOB</name>
<organism evidence="2 3">
    <name type="scientific">Tetradesmus obliquus</name>
    <name type="common">Green alga</name>
    <name type="synonym">Acutodesmus obliquus</name>
    <dbReference type="NCBI Taxonomy" id="3088"/>
    <lineage>
        <taxon>Eukaryota</taxon>
        <taxon>Viridiplantae</taxon>
        <taxon>Chlorophyta</taxon>
        <taxon>core chlorophytes</taxon>
        <taxon>Chlorophyceae</taxon>
        <taxon>CS clade</taxon>
        <taxon>Sphaeropleales</taxon>
        <taxon>Scenedesmaceae</taxon>
        <taxon>Tetradesmus</taxon>
    </lineage>
</organism>
<feature type="region of interest" description="Disordered" evidence="1">
    <location>
        <begin position="19"/>
        <end position="40"/>
    </location>
</feature>